<organism evidence="1 2">
    <name type="scientific">Pseudomonas phage PaMx11</name>
    <dbReference type="NCBI Taxonomy" id="1175657"/>
    <lineage>
        <taxon>Viruses</taxon>
        <taxon>Duplodnaviria</taxon>
        <taxon>Heunggongvirae</taxon>
        <taxon>Uroviricota</taxon>
        <taxon>Caudoviricetes</taxon>
        <taxon>Mesyanzhinovviridae</taxon>
        <taxon>Bradleyvirinae</taxon>
        <taxon>Abidjanvirus</taxon>
        <taxon>Abidjanvirus PaMx11</taxon>
        <taxon>Pseudomonas virus PaMx11</taxon>
    </lineage>
</organism>
<name>A0A0S0NA39_BPPAM</name>
<keyword evidence="2" id="KW-1185">Reference proteome</keyword>
<accession>A0A0S0NA39</accession>
<sequence>MAYETGTSSNVNDLLDKFRLFAVSQGWSVNRWVTAGAGRELCIQKGSAFYNFRSWNNESMLVNGTTTAGKYGITMNGSDGYSTAGVHVQPGYPVRNSSTGGNQCVTLFPLVTTTGPFPAYHFFAPDDKTLYAEVEVTTGVFQRWGCGSLDLFNPAAPGGGRFIYSMAGQHIDAGTSSSSAFLNNDADGTHTCEMVPFRGADIAASNTTTGTSARRSASMVRVQFGSFDNWAGSGRSVSTADGLNMACQGGGIHDKILREFSPNPLNGIGLLLPNIVSLNIGDEFLSPIGVVPGIRFMDMSNYLPGDEFTIGSDVWKVFPWYSKGGIGYNRGIAYLKVT</sequence>
<evidence type="ECO:0000313" key="1">
    <source>
        <dbReference type="EMBL" id="ALH23701.1"/>
    </source>
</evidence>
<reference evidence="1 2" key="1">
    <citation type="journal article" date="2012" name="Appl. Environ. Microbiol.">
        <title>High Diversity and Novel Species of Pseudomonas aeruginosa Bacteriophages.</title>
        <authorList>
            <person name="Sepulveda-Robles O."/>
            <person name="Kameyama L."/>
            <person name="Guarneros G."/>
        </authorList>
    </citation>
    <scope>NUCLEOTIDE SEQUENCE [LARGE SCALE GENOMIC DNA]</scope>
</reference>
<dbReference type="OrthoDB" id="6562at10239"/>
<dbReference type="RefSeq" id="YP_009196280.1">
    <property type="nucleotide sequence ID" value="NC_028770.1"/>
</dbReference>
<proteinExistence type="predicted"/>
<dbReference type="Proteomes" id="UP000204009">
    <property type="component" value="Segment"/>
</dbReference>
<organismHost>
    <name type="scientific">Pseudomonas aeruginosa</name>
    <dbReference type="NCBI Taxonomy" id="287"/>
</organismHost>
<dbReference type="KEGG" id="vg:26623505"/>
<gene>
    <name evidence="1" type="ORF">PaMx11_27</name>
</gene>
<protein>
    <submittedName>
        <fullName evidence="1">Virion structural protein</fullName>
    </submittedName>
</protein>
<dbReference type="GeneID" id="26623505"/>
<dbReference type="EMBL" id="JQ067087">
    <property type="protein sequence ID" value="ALH23701.1"/>
    <property type="molecule type" value="Genomic_DNA"/>
</dbReference>
<evidence type="ECO:0000313" key="2">
    <source>
        <dbReference type="Proteomes" id="UP000204009"/>
    </source>
</evidence>